<organism evidence="1">
    <name type="scientific">marine sediment metagenome</name>
    <dbReference type="NCBI Taxonomy" id="412755"/>
    <lineage>
        <taxon>unclassified sequences</taxon>
        <taxon>metagenomes</taxon>
        <taxon>ecological metagenomes</taxon>
    </lineage>
</organism>
<protein>
    <submittedName>
        <fullName evidence="1">Uncharacterized protein</fullName>
    </submittedName>
</protein>
<gene>
    <name evidence="1" type="ORF">S01H1_18560</name>
</gene>
<accession>X0T0B2</accession>
<feature type="non-terminal residue" evidence="1">
    <location>
        <position position="1"/>
    </location>
</feature>
<proteinExistence type="predicted"/>
<name>X0T0B2_9ZZZZ</name>
<reference evidence="1" key="1">
    <citation type="journal article" date="2014" name="Front. Microbiol.">
        <title>High frequency of phylogenetically diverse reductive dehalogenase-homologous genes in deep subseafloor sedimentary metagenomes.</title>
        <authorList>
            <person name="Kawai M."/>
            <person name="Futagami T."/>
            <person name="Toyoda A."/>
            <person name="Takaki Y."/>
            <person name="Nishi S."/>
            <person name="Hori S."/>
            <person name="Arai W."/>
            <person name="Tsubouchi T."/>
            <person name="Morono Y."/>
            <person name="Uchiyama I."/>
            <person name="Ito T."/>
            <person name="Fujiyama A."/>
            <person name="Inagaki F."/>
            <person name="Takami H."/>
        </authorList>
    </citation>
    <scope>NUCLEOTIDE SEQUENCE</scope>
    <source>
        <strain evidence="1">Expedition CK06-06</strain>
    </source>
</reference>
<sequence length="39" mass="4873">RYQHEKDVEWLERTAIQKLQGFICLNFDNWQAFKDMKIE</sequence>
<dbReference type="AlphaFoldDB" id="X0T0B2"/>
<evidence type="ECO:0000313" key="1">
    <source>
        <dbReference type="EMBL" id="GAF81617.1"/>
    </source>
</evidence>
<dbReference type="EMBL" id="BARS01009932">
    <property type="protein sequence ID" value="GAF81617.1"/>
    <property type="molecule type" value="Genomic_DNA"/>
</dbReference>
<comment type="caution">
    <text evidence="1">The sequence shown here is derived from an EMBL/GenBank/DDBJ whole genome shotgun (WGS) entry which is preliminary data.</text>
</comment>